<dbReference type="OrthoDB" id="89086at2759"/>
<evidence type="ECO:0000256" key="1">
    <source>
        <dbReference type="SAM" id="SignalP"/>
    </source>
</evidence>
<feature type="chain" id="PRO_5025597276" evidence="1">
    <location>
        <begin position="24"/>
        <end position="262"/>
    </location>
</feature>
<dbReference type="AlphaFoldDB" id="A0A6A5V6Y5"/>
<protein>
    <submittedName>
        <fullName evidence="2">Uncharacterized protein</fullName>
    </submittedName>
</protein>
<evidence type="ECO:0000313" key="3">
    <source>
        <dbReference type="Proteomes" id="UP000800036"/>
    </source>
</evidence>
<proteinExistence type="predicted"/>
<name>A0A6A5V6Y5_9PLEO</name>
<reference evidence="2" key="1">
    <citation type="journal article" date="2020" name="Stud. Mycol.">
        <title>101 Dothideomycetes genomes: a test case for predicting lifestyles and emergence of pathogens.</title>
        <authorList>
            <person name="Haridas S."/>
            <person name="Albert R."/>
            <person name="Binder M."/>
            <person name="Bloem J."/>
            <person name="Labutti K."/>
            <person name="Salamov A."/>
            <person name="Andreopoulos B."/>
            <person name="Baker S."/>
            <person name="Barry K."/>
            <person name="Bills G."/>
            <person name="Bluhm B."/>
            <person name="Cannon C."/>
            <person name="Castanera R."/>
            <person name="Culley D."/>
            <person name="Daum C."/>
            <person name="Ezra D."/>
            <person name="Gonzalez J."/>
            <person name="Henrissat B."/>
            <person name="Kuo A."/>
            <person name="Liang C."/>
            <person name="Lipzen A."/>
            <person name="Lutzoni F."/>
            <person name="Magnuson J."/>
            <person name="Mondo S."/>
            <person name="Nolan M."/>
            <person name="Ohm R."/>
            <person name="Pangilinan J."/>
            <person name="Park H.-J."/>
            <person name="Ramirez L."/>
            <person name="Alfaro M."/>
            <person name="Sun H."/>
            <person name="Tritt A."/>
            <person name="Yoshinaga Y."/>
            <person name="Zwiers L.-H."/>
            <person name="Turgeon B."/>
            <person name="Goodwin S."/>
            <person name="Spatafora J."/>
            <person name="Crous P."/>
            <person name="Grigoriev I."/>
        </authorList>
    </citation>
    <scope>NUCLEOTIDE SEQUENCE</scope>
    <source>
        <strain evidence="2">CBS 107.79</strain>
    </source>
</reference>
<keyword evidence="3" id="KW-1185">Reference proteome</keyword>
<sequence length="262" mass="28058">MAPPQRIAATMLALLSSLPISLAVYNSNEHLILTDCGIGSNPAHPEWADSFLAFYYPGDVNWDSSYPWRENSVTFTLTNGDVITTTIHPSVSDPGRAGSLTHTYDPGNSLTSISHGVHPANRDRIKIALSTTKDFAELSGNINPVDVFNQLSYGDNRKCDEWWKDIPGGQQIKFRCHGNKQVDWTWVPQTLSIDVSNADDADQGELSYGIDCSAAPQCDVRKKANFGAEVAVFVGGVFSPVAGIAAGLVAQGVTGACLAVGC</sequence>
<dbReference type="EMBL" id="ML976713">
    <property type="protein sequence ID" value="KAF1969087.1"/>
    <property type="molecule type" value="Genomic_DNA"/>
</dbReference>
<dbReference type="Proteomes" id="UP000800036">
    <property type="component" value="Unassembled WGS sequence"/>
</dbReference>
<feature type="signal peptide" evidence="1">
    <location>
        <begin position="1"/>
        <end position="23"/>
    </location>
</feature>
<organism evidence="2 3">
    <name type="scientific">Bimuria novae-zelandiae CBS 107.79</name>
    <dbReference type="NCBI Taxonomy" id="1447943"/>
    <lineage>
        <taxon>Eukaryota</taxon>
        <taxon>Fungi</taxon>
        <taxon>Dikarya</taxon>
        <taxon>Ascomycota</taxon>
        <taxon>Pezizomycotina</taxon>
        <taxon>Dothideomycetes</taxon>
        <taxon>Pleosporomycetidae</taxon>
        <taxon>Pleosporales</taxon>
        <taxon>Massarineae</taxon>
        <taxon>Didymosphaeriaceae</taxon>
        <taxon>Bimuria</taxon>
    </lineage>
</organism>
<gene>
    <name evidence="2" type="ORF">BU23DRAFT_571818</name>
</gene>
<keyword evidence="1" id="KW-0732">Signal</keyword>
<evidence type="ECO:0000313" key="2">
    <source>
        <dbReference type="EMBL" id="KAF1969087.1"/>
    </source>
</evidence>
<accession>A0A6A5V6Y5</accession>